<protein>
    <submittedName>
        <fullName evidence="1">Uncharacterized protein</fullName>
    </submittedName>
</protein>
<dbReference type="AlphaFoldDB" id="B9T654"/>
<reference evidence="2" key="1">
    <citation type="journal article" date="2010" name="Nat. Biotechnol.">
        <title>Draft genome sequence of the oilseed species Ricinus communis.</title>
        <authorList>
            <person name="Chan A.P."/>
            <person name="Crabtree J."/>
            <person name="Zhao Q."/>
            <person name="Lorenzi H."/>
            <person name="Orvis J."/>
            <person name="Puiu D."/>
            <person name="Melake-Berhan A."/>
            <person name="Jones K.M."/>
            <person name="Redman J."/>
            <person name="Chen G."/>
            <person name="Cahoon E.B."/>
            <person name="Gedil M."/>
            <person name="Stanke M."/>
            <person name="Haas B.J."/>
            <person name="Wortman J.R."/>
            <person name="Fraser-Liggett C.M."/>
            <person name="Ravel J."/>
            <person name="Rabinowicz P.D."/>
        </authorList>
    </citation>
    <scope>NUCLEOTIDE SEQUENCE [LARGE SCALE GENOMIC DNA]</scope>
    <source>
        <strain evidence="2">cv. Hale</strain>
    </source>
</reference>
<dbReference type="InParanoid" id="B9T654"/>
<dbReference type="Proteomes" id="UP000008311">
    <property type="component" value="Unassembled WGS sequence"/>
</dbReference>
<evidence type="ECO:0000313" key="1">
    <source>
        <dbReference type="EMBL" id="EEF28654.1"/>
    </source>
</evidence>
<proteinExistence type="predicted"/>
<gene>
    <name evidence="1" type="ORF">RCOM_0415010</name>
</gene>
<dbReference type="EMBL" id="EQ974579">
    <property type="protein sequence ID" value="EEF28654.1"/>
    <property type="molecule type" value="Genomic_DNA"/>
</dbReference>
<organism evidence="1 2">
    <name type="scientific">Ricinus communis</name>
    <name type="common">Castor bean</name>
    <dbReference type="NCBI Taxonomy" id="3988"/>
    <lineage>
        <taxon>Eukaryota</taxon>
        <taxon>Viridiplantae</taxon>
        <taxon>Streptophyta</taxon>
        <taxon>Embryophyta</taxon>
        <taxon>Tracheophyta</taxon>
        <taxon>Spermatophyta</taxon>
        <taxon>Magnoliopsida</taxon>
        <taxon>eudicotyledons</taxon>
        <taxon>Gunneridae</taxon>
        <taxon>Pentapetalae</taxon>
        <taxon>rosids</taxon>
        <taxon>fabids</taxon>
        <taxon>Malpighiales</taxon>
        <taxon>Euphorbiaceae</taxon>
        <taxon>Acalyphoideae</taxon>
        <taxon>Acalypheae</taxon>
        <taxon>Ricinus</taxon>
    </lineage>
</organism>
<name>B9T654_RICCO</name>
<keyword evidence="2" id="KW-1185">Reference proteome</keyword>
<accession>B9T654</accession>
<evidence type="ECO:0000313" key="2">
    <source>
        <dbReference type="Proteomes" id="UP000008311"/>
    </source>
</evidence>
<sequence length="60" mass="6368">MISSPPAIVTTQQNILPAPPNPLQTPPVEIFQCYLDNPLVVSLPSLLAKAVSDLGISLFP</sequence>